<proteinExistence type="predicted"/>
<reference evidence="1 2" key="1">
    <citation type="submission" date="2019-04" db="EMBL/GenBank/DDBJ databases">
        <title>High contiguity whole genome sequence and gene annotation resource for two Venturia nashicola isolates.</title>
        <authorList>
            <person name="Prokchorchik M."/>
            <person name="Won K."/>
            <person name="Lee Y."/>
            <person name="Choi E.D."/>
            <person name="Segonzac C."/>
            <person name="Sohn K.H."/>
        </authorList>
    </citation>
    <scope>NUCLEOTIDE SEQUENCE [LARGE SCALE GENOMIC DNA]</scope>
    <source>
        <strain evidence="1 2">PRI2</strain>
    </source>
</reference>
<name>A0A4Z1PGD3_9PEZI</name>
<dbReference type="Proteomes" id="UP000298493">
    <property type="component" value="Unassembled WGS sequence"/>
</dbReference>
<gene>
    <name evidence="1" type="ORF">E6O75_ATG05787</name>
</gene>
<comment type="caution">
    <text evidence="1">The sequence shown here is derived from an EMBL/GenBank/DDBJ whole genome shotgun (WGS) entry which is preliminary data.</text>
</comment>
<keyword evidence="2" id="KW-1185">Reference proteome</keyword>
<sequence length="82" mass="9172">MTPNVQNITVSFKDIDVDPLLRKFADPCPLYAFHDIATSATLTALVDVELIGIHMLATDGLRAFLPRSKTTLKRVRFMVVQL</sequence>
<dbReference type="EMBL" id="SNSC02000010">
    <property type="protein sequence ID" value="TID21022.1"/>
    <property type="molecule type" value="Genomic_DNA"/>
</dbReference>
<organism evidence="1 2">
    <name type="scientific">Venturia nashicola</name>
    <dbReference type="NCBI Taxonomy" id="86259"/>
    <lineage>
        <taxon>Eukaryota</taxon>
        <taxon>Fungi</taxon>
        <taxon>Dikarya</taxon>
        <taxon>Ascomycota</taxon>
        <taxon>Pezizomycotina</taxon>
        <taxon>Dothideomycetes</taxon>
        <taxon>Pleosporomycetidae</taxon>
        <taxon>Venturiales</taxon>
        <taxon>Venturiaceae</taxon>
        <taxon>Venturia</taxon>
    </lineage>
</organism>
<accession>A0A4Z1PGD3</accession>
<evidence type="ECO:0000313" key="2">
    <source>
        <dbReference type="Proteomes" id="UP000298493"/>
    </source>
</evidence>
<protein>
    <submittedName>
        <fullName evidence="1">Uncharacterized protein</fullName>
    </submittedName>
</protein>
<dbReference type="AlphaFoldDB" id="A0A4Z1PGD3"/>
<evidence type="ECO:0000313" key="1">
    <source>
        <dbReference type="EMBL" id="TID21022.1"/>
    </source>
</evidence>